<feature type="compositionally biased region" description="Polar residues" evidence="1">
    <location>
        <begin position="1"/>
        <end position="12"/>
    </location>
</feature>
<dbReference type="AlphaFoldDB" id="A0A8S1EWP2"/>
<dbReference type="Pfam" id="PF10318">
    <property type="entry name" value="7TM_GPCR_Srh"/>
    <property type="match status" value="1"/>
</dbReference>
<feature type="transmembrane region" description="Helical" evidence="2">
    <location>
        <begin position="402"/>
        <end position="421"/>
    </location>
</feature>
<keyword evidence="2" id="KW-0472">Membrane</keyword>
<reference evidence="3 4" key="1">
    <citation type="submission" date="2020-04" db="EMBL/GenBank/DDBJ databases">
        <authorList>
            <person name="Laetsch R D."/>
            <person name="Stevens L."/>
            <person name="Kumar S."/>
            <person name="Blaxter L. M."/>
        </authorList>
    </citation>
    <scope>NUCLEOTIDE SEQUENCE [LARGE SCALE GENOMIC DNA]</scope>
</reference>
<dbReference type="OrthoDB" id="5861316at2759"/>
<organism evidence="3 4">
    <name type="scientific">Caenorhabditis bovis</name>
    <dbReference type="NCBI Taxonomy" id="2654633"/>
    <lineage>
        <taxon>Eukaryota</taxon>
        <taxon>Metazoa</taxon>
        <taxon>Ecdysozoa</taxon>
        <taxon>Nematoda</taxon>
        <taxon>Chromadorea</taxon>
        <taxon>Rhabditida</taxon>
        <taxon>Rhabditina</taxon>
        <taxon>Rhabditomorpha</taxon>
        <taxon>Rhabditoidea</taxon>
        <taxon>Rhabditidae</taxon>
        <taxon>Peloderinae</taxon>
        <taxon>Caenorhabditis</taxon>
    </lineage>
</organism>
<accession>A0A8S1EWP2</accession>
<feature type="transmembrane region" description="Helical" evidence="2">
    <location>
        <begin position="198"/>
        <end position="219"/>
    </location>
</feature>
<evidence type="ECO:0000313" key="4">
    <source>
        <dbReference type="Proteomes" id="UP000494206"/>
    </source>
</evidence>
<dbReference type="EMBL" id="CADEPM010000005">
    <property type="protein sequence ID" value="CAB3406171.1"/>
    <property type="molecule type" value="Genomic_DNA"/>
</dbReference>
<evidence type="ECO:0000256" key="2">
    <source>
        <dbReference type="SAM" id="Phobius"/>
    </source>
</evidence>
<keyword evidence="2" id="KW-0812">Transmembrane</keyword>
<protein>
    <submittedName>
        <fullName evidence="3">Uncharacterized protein</fullName>
    </submittedName>
</protein>
<dbReference type="PANTHER" id="PTHR22941:SF307">
    <property type="entry name" value="SERPENTINE RECEPTOR, CLASS H"/>
    <property type="match status" value="1"/>
</dbReference>
<feature type="region of interest" description="Disordered" evidence="1">
    <location>
        <begin position="1"/>
        <end position="20"/>
    </location>
</feature>
<feature type="transmembrane region" description="Helical" evidence="2">
    <location>
        <begin position="363"/>
        <end position="395"/>
    </location>
</feature>
<evidence type="ECO:0000313" key="3">
    <source>
        <dbReference type="EMBL" id="CAB3406171.1"/>
    </source>
</evidence>
<dbReference type="InterPro" id="IPR019422">
    <property type="entry name" value="7TM_GPCR_serpentine_rcpt_Srh"/>
</dbReference>
<dbReference type="PANTHER" id="PTHR22941">
    <property type="entry name" value="SERPENTINE RECEPTOR"/>
    <property type="match status" value="1"/>
</dbReference>
<proteinExistence type="predicted"/>
<dbReference type="InterPro" id="IPR053220">
    <property type="entry name" value="Nematode_rcpt-like_serp_H"/>
</dbReference>
<keyword evidence="2" id="KW-1133">Transmembrane helix</keyword>
<comment type="caution">
    <text evidence="3">The sequence shown here is derived from an EMBL/GenBank/DDBJ whole genome shotgun (WGS) entry which is preliminary data.</text>
</comment>
<keyword evidence="4" id="KW-1185">Reference proteome</keyword>
<name>A0A8S1EWP2_9PELO</name>
<evidence type="ECO:0000256" key="1">
    <source>
        <dbReference type="SAM" id="MobiDB-lite"/>
    </source>
</evidence>
<feature type="transmembrane region" description="Helical" evidence="2">
    <location>
        <begin position="231"/>
        <end position="256"/>
    </location>
</feature>
<gene>
    <name evidence="3" type="ORF">CBOVIS_LOCUS8281</name>
</gene>
<feature type="transmembrane region" description="Helical" evidence="2">
    <location>
        <begin position="276"/>
        <end position="297"/>
    </location>
</feature>
<sequence>MLTSSELHSNSLKRPLEADAHDQPATKWMAQTIPSAIPQSYLSPVSDHTPLIPVSITNNPETALRLFDELSRSQVIQDYIARRHTIPLVTPTTMNAQRVAQPQLVQPYMAGGPQLLAPPVIPVSSPAPIKLPLAEPVAKQVHIYIPPCFEGPNDSIYRVIFGFQCVNFSKSMDDYYKFNYSKCARNHNFFESWKFMSYPPHAISILVVPLQIYATFLIWTKSPQRMKSVMIPLKIMHFWTTVVDILVSIMLTPYLFLPCACGIPLGIFRLLGIPTIIQVFIGQISITTLVTSIVVLFENRHRAIVDIKYGMSRKSTRIAFHAFNYTWGVLVFFPYFIVGKDEEKGKLAFLKMSMNTQKIQKRVFLSITVSASIVVVTLFGPIFILSLTVTFFSFYNQVYNNMLVNLFTTHGLYSTVTLIIVNEPYRNYTKKLFSKYRLENPSGRSRSNVIYSMSNYHT</sequence>
<feature type="transmembrane region" description="Helical" evidence="2">
    <location>
        <begin position="318"/>
        <end position="337"/>
    </location>
</feature>
<dbReference type="Proteomes" id="UP000494206">
    <property type="component" value="Unassembled WGS sequence"/>
</dbReference>